<sequence length="279" mass="32076">MNSLEIIELGKNYGLSKIKRIFNHKNKPTKKLIAKCHSIKDYVQVLNFRIKMSSGKMIVMPKIINPKVCLKCGDLNHNEKNCYQKEICLKCLGSSHRIEACVSNSDKCANCFGEHKCFSDKCKILAEKKFAINDFIIKILFGENLISSKYEILNEGYEPKERQASNYFKRLESGDFRKNDLKSEMLEKIIKSILQKTFGQINTRIEKFEESNKITVLKTTEIENLLNDLTQEKGATLQTRLLILSSRIDDLKVKNSVDNDEIKQLLSRIFSSVKILPNA</sequence>
<protein>
    <submittedName>
        <fullName evidence="1">Uncharacterized protein</fullName>
    </submittedName>
</protein>
<accession>A0A814FTN3</accession>
<evidence type="ECO:0000313" key="2">
    <source>
        <dbReference type="Proteomes" id="UP000663879"/>
    </source>
</evidence>
<evidence type="ECO:0000313" key="1">
    <source>
        <dbReference type="EMBL" id="CAF0984810.1"/>
    </source>
</evidence>
<dbReference type="AlphaFoldDB" id="A0A814FTN3"/>
<name>A0A814FTN3_9BILA</name>
<gene>
    <name evidence="1" type="ORF">OXX778_LOCUS15612</name>
</gene>
<dbReference type="OrthoDB" id="8065943at2759"/>
<proteinExistence type="predicted"/>
<dbReference type="Proteomes" id="UP000663879">
    <property type="component" value="Unassembled WGS sequence"/>
</dbReference>
<keyword evidence="2" id="KW-1185">Reference proteome</keyword>
<reference evidence="1" key="1">
    <citation type="submission" date="2021-02" db="EMBL/GenBank/DDBJ databases">
        <authorList>
            <person name="Nowell W R."/>
        </authorList>
    </citation>
    <scope>NUCLEOTIDE SEQUENCE</scope>
    <source>
        <strain evidence="1">Ploen Becks lab</strain>
    </source>
</reference>
<organism evidence="1 2">
    <name type="scientific">Brachionus calyciflorus</name>
    <dbReference type="NCBI Taxonomy" id="104777"/>
    <lineage>
        <taxon>Eukaryota</taxon>
        <taxon>Metazoa</taxon>
        <taxon>Spiralia</taxon>
        <taxon>Gnathifera</taxon>
        <taxon>Rotifera</taxon>
        <taxon>Eurotatoria</taxon>
        <taxon>Monogononta</taxon>
        <taxon>Pseudotrocha</taxon>
        <taxon>Ploima</taxon>
        <taxon>Brachionidae</taxon>
        <taxon>Brachionus</taxon>
    </lineage>
</organism>
<dbReference type="EMBL" id="CAJNOC010003488">
    <property type="protein sequence ID" value="CAF0984810.1"/>
    <property type="molecule type" value="Genomic_DNA"/>
</dbReference>
<comment type="caution">
    <text evidence="1">The sequence shown here is derived from an EMBL/GenBank/DDBJ whole genome shotgun (WGS) entry which is preliminary data.</text>
</comment>